<dbReference type="AlphaFoldDB" id="A0AAW1K8I5"/>
<gene>
    <name evidence="2" type="ORF">RND81_06G106000</name>
</gene>
<evidence type="ECO:0000313" key="3">
    <source>
        <dbReference type="Proteomes" id="UP001443914"/>
    </source>
</evidence>
<reference evidence="2" key="1">
    <citation type="submission" date="2024-03" db="EMBL/GenBank/DDBJ databases">
        <title>WGS assembly of Saponaria officinalis var. Norfolk2.</title>
        <authorList>
            <person name="Jenkins J."/>
            <person name="Shu S."/>
            <person name="Grimwood J."/>
            <person name="Barry K."/>
            <person name="Goodstein D."/>
            <person name="Schmutz J."/>
            <person name="Leebens-Mack J."/>
            <person name="Osbourn A."/>
        </authorList>
    </citation>
    <scope>NUCLEOTIDE SEQUENCE [LARGE SCALE GENOMIC DNA]</scope>
    <source>
        <strain evidence="2">JIC</strain>
    </source>
</reference>
<feature type="region of interest" description="Disordered" evidence="1">
    <location>
        <begin position="563"/>
        <end position="705"/>
    </location>
</feature>
<comment type="caution">
    <text evidence="2">The sequence shown here is derived from an EMBL/GenBank/DDBJ whole genome shotgun (WGS) entry which is preliminary data.</text>
</comment>
<feature type="compositionally biased region" description="Basic and acidic residues" evidence="1">
    <location>
        <begin position="97"/>
        <end position="117"/>
    </location>
</feature>
<feature type="compositionally biased region" description="Polar residues" evidence="1">
    <location>
        <begin position="667"/>
        <end position="680"/>
    </location>
</feature>
<dbReference type="PANTHER" id="PTHR36380:SF1">
    <property type="entry name" value="OS01G0755100 PROTEIN"/>
    <property type="match status" value="1"/>
</dbReference>
<feature type="compositionally biased region" description="Polar residues" evidence="1">
    <location>
        <begin position="528"/>
        <end position="537"/>
    </location>
</feature>
<sequence>MAEADKTDSSAGKAKSKTSFLDEDISKDFLSSWKSMSVTGGDDMDFSFEPVTKGKNKAFDFGMDMDFSLEDAFGKMPSFKLDMPDIDFSTSPKKSPKSNEKKSKGESAEGSRQDQNDKFTFSFDFNEDGNIKEMGEIGTTMVADGVPDSGAKEGLHLLGNRKTSIDVKSSGDGNIKVIGEFRTTMVADTVPDSGQAKKDGLHLLDNVKTSIDGNSSCDDSSNEGGGQRLHDNHSSCGKDSKELMKQDLAMEKMETSDDISRDDDNKNGRIRTKKDADSVSFDGQADKNKLHSLNNRKMTIDSKPSRDKEISFAEAFGKMPSIKVNMPHIDFSLKKYSKLKENLSDMESAKGNSQDKSNKLSSPLRLTKKISAATVTEEEKVVGVVEPVGDNDFNTVACSATNISKPMNTEVTSNAEMEISGLKDSPTRSDSEPTRVKPMSMLYQVCEANNFSKFRGTNDGAGTKHSIVERKKKGSTPLGAVDSGDTPSCEQRGPKLDDNPSSCADKLLKQESVEKRAKDADVSRDTDINVNGDTRTNMVVHPVPSDGQANKHGLHLLHNVKMSSDDKASSIRLPSSGAPKGVPKSSSQGNEKQGKISSMSTVLKSTVGQGRQVSRPPLARIDRTIPSLPSLRNSRNVTQNKQSSSFLVQDSNSTGNLEKSPRLQVKTKMNSPVNRTQTPLVPSLKRKPTEAADVHPLKRHSPSESRCRKLEVSAIEVENKVACSTRPVVETQGTSIEGCKNVETEKLSPKFDFRLEANMENLGFTLEEGDVNVEKAEACAKELDDICSMLKKKHDEAKELLVRALVNNNNLLMLNHPICEEKIREVQRFASRLMSREQEAGV</sequence>
<accession>A0AAW1K8I5</accession>
<proteinExistence type="predicted"/>
<feature type="region of interest" description="Disordered" evidence="1">
    <location>
        <begin position="251"/>
        <end position="305"/>
    </location>
</feature>
<protein>
    <submittedName>
        <fullName evidence="2">Uncharacterized protein</fullName>
    </submittedName>
</protein>
<feature type="compositionally biased region" description="Polar residues" evidence="1">
    <location>
        <begin position="584"/>
        <end position="612"/>
    </location>
</feature>
<evidence type="ECO:0000313" key="2">
    <source>
        <dbReference type="EMBL" id="KAK9714589.1"/>
    </source>
</evidence>
<name>A0AAW1K8I5_SAPOF</name>
<feature type="compositionally biased region" description="Basic and acidic residues" evidence="1">
    <location>
        <begin position="687"/>
        <end position="705"/>
    </location>
</feature>
<dbReference type="Proteomes" id="UP001443914">
    <property type="component" value="Unassembled WGS sequence"/>
</dbReference>
<feature type="region of interest" description="Disordered" evidence="1">
    <location>
        <begin position="470"/>
        <end position="537"/>
    </location>
</feature>
<dbReference type="EMBL" id="JBDFQZ010000006">
    <property type="protein sequence ID" value="KAK9714589.1"/>
    <property type="molecule type" value="Genomic_DNA"/>
</dbReference>
<keyword evidence="3" id="KW-1185">Reference proteome</keyword>
<dbReference type="PANTHER" id="PTHR36380">
    <property type="entry name" value="BNAA03G58330D PROTEIN"/>
    <property type="match status" value="1"/>
</dbReference>
<feature type="compositionally biased region" description="Polar residues" evidence="1">
    <location>
        <begin position="630"/>
        <end position="657"/>
    </location>
</feature>
<evidence type="ECO:0000256" key="1">
    <source>
        <dbReference type="SAM" id="MobiDB-lite"/>
    </source>
</evidence>
<feature type="region of interest" description="Disordered" evidence="1">
    <location>
        <begin position="209"/>
        <end position="239"/>
    </location>
</feature>
<feature type="compositionally biased region" description="Basic and acidic residues" evidence="1">
    <location>
        <begin position="251"/>
        <end position="277"/>
    </location>
</feature>
<feature type="compositionally biased region" description="Basic and acidic residues" evidence="1">
    <location>
        <begin position="506"/>
        <end position="527"/>
    </location>
</feature>
<dbReference type="InterPro" id="IPR038777">
    <property type="entry name" value="At4g18490-like"/>
</dbReference>
<feature type="compositionally biased region" description="Basic and acidic residues" evidence="1">
    <location>
        <begin position="228"/>
        <end position="239"/>
    </location>
</feature>
<organism evidence="2 3">
    <name type="scientific">Saponaria officinalis</name>
    <name type="common">Common soapwort</name>
    <name type="synonym">Lychnis saponaria</name>
    <dbReference type="NCBI Taxonomy" id="3572"/>
    <lineage>
        <taxon>Eukaryota</taxon>
        <taxon>Viridiplantae</taxon>
        <taxon>Streptophyta</taxon>
        <taxon>Embryophyta</taxon>
        <taxon>Tracheophyta</taxon>
        <taxon>Spermatophyta</taxon>
        <taxon>Magnoliopsida</taxon>
        <taxon>eudicotyledons</taxon>
        <taxon>Gunneridae</taxon>
        <taxon>Pentapetalae</taxon>
        <taxon>Caryophyllales</taxon>
        <taxon>Caryophyllaceae</taxon>
        <taxon>Caryophylleae</taxon>
        <taxon>Saponaria</taxon>
    </lineage>
</organism>
<feature type="compositionally biased region" description="Polar residues" evidence="1">
    <location>
        <begin position="209"/>
        <end position="219"/>
    </location>
</feature>
<feature type="region of interest" description="Disordered" evidence="1">
    <location>
        <begin position="84"/>
        <end position="123"/>
    </location>
</feature>